<gene>
    <name evidence="3" type="ORF">SAMN05216231_3228</name>
</gene>
<dbReference type="Pfam" id="PF08327">
    <property type="entry name" value="AHSA1"/>
    <property type="match status" value="1"/>
</dbReference>
<evidence type="ECO:0000256" key="1">
    <source>
        <dbReference type="ARBA" id="ARBA00006817"/>
    </source>
</evidence>
<evidence type="ECO:0000259" key="2">
    <source>
        <dbReference type="Pfam" id="PF08327"/>
    </source>
</evidence>
<protein>
    <submittedName>
        <fullName evidence="3">Uncharacterized conserved protein YndB, AHSA1/START domain</fullName>
    </submittedName>
</protein>
<organism evidence="3 4">
    <name type="scientific">Virgibacillus salinus</name>
    <dbReference type="NCBI Taxonomy" id="553311"/>
    <lineage>
        <taxon>Bacteria</taxon>
        <taxon>Bacillati</taxon>
        <taxon>Bacillota</taxon>
        <taxon>Bacilli</taxon>
        <taxon>Bacillales</taxon>
        <taxon>Bacillaceae</taxon>
        <taxon>Virgibacillus</taxon>
    </lineage>
</organism>
<proteinExistence type="inferred from homology"/>
<keyword evidence="4" id="KW-1185">Reference proteome</keyword>
<dbReference type="Gene3D" id="3.30.530.20">
    <property type="match status" value="1"/>
</dbReference>
<evidence type="ECO:0000313" key="3">
    <source>
        <dbReference type="EMBL" id="SDR00671.1"/>
    </source>
</evidence>
<evidence type="ECO:0000313" key="4">
    <source>
        <dbReference type="Proteomes" id="UP000199444"/>
    </source>
</evidence>
<accession>A0A1H1FIA3</accession>
<dbReference type="STRING" id="553311.SAMN05216231_3228"/>
<feature type="domain" description="Activator of Hsp90 ATPase homologue 1/2-like C-terminal" evidence="2">
    <location>
        <begin position="19"/>
        <end position="155"/>
    </location>
</feature>
<sequence length="163" mass="18012">MTNSSGKKRTDSASKVIKVSAQTIYQAFTDPEALVSWLPPEGMKGSINFFEPREGVAYQMSLTYVSPNRSMPGKTSEDTDVVRGIFLKLVEDKQIVQEIKFKSKDPSFAGAMIMTWALDTVSESTKVTIICENVPEGIRQEDHEASLKSTLGNLNTFARQGRA</sequence>
<dbReference type="InterPro" id="IPR013538">
    <property type="entry name" value="ASHA1/2-like_C"/>
</dbReference>
<dbReference type="AlphaFoldDB" id="A0A1H1FIA3"/>
<dbReference type="SUPFAM" id="SSF55961">
    <property type="entry name" value="Bet v1-like"/>
    <property type="match status" value="1"/>
</dbReference>
<dbReference type="Proteomes" id="UP000199444">
    <property type="component" value="Unassembled WGS sequence"/>
</dbReference>
<dbReference type="InterPro" id="IPR023393">
    <property type="entry name" value="START-like_dom_sf"/>
</dbReference>
<dbReference type="RefSeq" id="WP_092493985.1">
    <property type="nucleotide sequence ID" value="NZ_FNKD01000004.1"/>
</dbReference>
<name>A0A1H1FIA3_9BACI</name>
<reference evidence="3 4" key="1">
    <citation type="submission" date="2016-10" db="EMBL/GenBank/DDBJ databases">
        <authorList>
            <person name="de Groot N.N."/>
        </authorList>
    </citation>
    <scope>NUCLEOTIDE SEQUENCE [LARGE SCALE GENOMIC DNA]</scope>
    <source>
        <strain evidence="3 4">CGMCC 1.10449</strain>
    </source>
</reference>
<dbReference type="EMBL" id="FNKD01000004">
    <property type="protein sequence ID" value="SDR00671.1"/>
    <property type="molecule type" value="Genomic_DNA"/>
</dbReference>
<comment type="similarity">
    <text evidence="1">Belongs to the AHA1 family.</text>
</comment>